<evidence type="ECO:0000313" key="7">
    <source>
        <dbReference type="EMBL" id="ODC03515.1"/>
    </source>
</evidence>
<keyword evidence="4" id="KW-0238">DNA-binding</keyword>
<dbReference type="CDD" id="cd07377">
    <property type="entry name" value="WHTH_GntR"/>
    <property type="match status" value="1"/>
</dbReference>
<protein>
    <recommendedName>
        <fullName evidence="6">HTH gntR-type domain-containing protein</fullName>
    </recommendedName>
</protein>
<evidence type="ECO:0000256" key="1">
    <source>
        <dbReference type="ARBA" id="ARBA00005384"/>
    </source>
</evidence>
<evidence type="ECO:0000313" key="8">
    <source>
        <dbReference type="Proteomes" id="UP000094291"/>
    </source>
</evidence>
<dbReference type="InterPro" id="IPR015422">
    <property type="entry name" value="PyrdxlP-dep_Trfase_small"/>
</dbReference>
<keyword evidence="3" id="KW-0805">Transcription regulation</keyword>
<dbReference type="SMART" id="SM00345">
    <property type="entry name" value="HTH_GNTR"/>
    <property type="match status" value="1"/>
</dbReference>
<dbReference type="Gene3D" id="3.40.640.10">
    <property type="entry name" value="Type I PLP-dependent aspartate aminotransferase-like (Major domain)"/>
    <property type="match status" value="1"/>
</dbReference>
<dbReference type="InterPro" id="IPR051446">
    <property type="entry name" value="HTH_trans_reg/aminotransferase"/>
</dbReference>
<dbReference type="Pfam" id="PF00392">
    <property type="entry name" value="GntR"/>
    <property type="match status" value="1"/>
</dbReference>
<dbReference type="STRING" id="197479.BFW38_08095"/>
<evidence type="ECO:0000256" key="5">
    <source>
        <dbReference type="ARBA" id="ARBA00023163"/>
    </source>
</evidence>
<dbReference type="PROSITE" id="PS50949">
    <property type="entry name" value="HTH_GNTR"/>
    <property type="match status" value="1"/>
</dbReference>
<dbReference type="InterPro" id="IPR036388">
    <property type="entry name" value="WH-like_DNA-bd_sf"/>
</dbReference>
<keyword evidence="5" id="KW-0804">Transcription</keyword>
<keyword evidence="8" id="KW-1185">Reference proteome</keyword>
<evidence type="ECO:0000259" key="6">
    <source>
        <dbReference type="PROSITE" id="PS50949"/>
    </source>
</evidence>
<dbReference type="Gene3D" id="1.10.10.10">
    <property type="entry name" value="Winged helix-like DNA-binding domain superfamily/Winged helix DNA-binding domain"/>
    <property type="match status" value="1"/>
</dbReference>
<dbReference type="InterPro" id="IPR004839">
    <property type="entry name" value="Aminotransferase_I/II_large"/>
</dbReference>
<dbReference type="Gene3D" id="3.90.1150.10">
    <property type="entry name" value="Aspartate Aminotransferase, domain 1"/>
    <property type="match status" value="1"/>
</dbReference>
<dbReference type="GO" id="GO:0003677">
    <property type="term" value="F:DNA binding"/>
    <property type="evidence" value="ECO:0007669"/>
    <property type="project" value="UniProtKB-KW"/>
</dbReference>
<dbReference type="OrthoDB" id="9804020at2"/>
<dbReference type="InterPro" id="IPR015424">
    <property type="entry name" value="PyrdxlP-dep_Trfase"/>
</dbReference>
<name>A0A1E2VA33_9GAMM</name>
<proteinExistence type="inferred from homology"/>
<dbReference type="SUPFAM" id="SSF53383">
    <property type="entry name" value="PLP-dependent transferases"/>
    <property type="match status" value="1"/>
</dbReference>
<evidence type="ECO:0000256" key="2">
    <source>
        <dbReference type="ARBA" id="ARBA00022898"/>
    </source>
</evidence>
<dbReference type="InterPro" id="IPR015421">
    <property type="entry name" value="PyrdxlP-dep_Trfase_major"/>
</dbReference>
<gene>
    <name evidence="7" type="ORF">BFW38_08095</name>
</gene>
<evidence type="ECO:0000256" key="4">
    <source>
        <dbReference type="ARBA" id="ARBA00023125"/>
    </source>
</evidence>
<dbReference type="InterPro" id="IPR036390">
    <property type="entry name" value="WH_DNA-bd_sf"/>
</dbReference>
<dbReference type="PANTHER" id="PTHR46577:SF1">
    <property type="entry name" value="HTH-TYPE TRANSCRIPTIONAL REGULATORY PROTEIN GABR"/>
    <property type="match status" value="1"/>
</dbReference>
<dbReference type="AlphaFoldDB" id="A0A1E2VA33"/>
<dbReference type="GO" id="GO:0003700">
    <property type="term" value="F:DNA-binding transcription factor activity"/>
    <property type="evidence" value="ECO:0007669"/>
    <property type="project" value="InterPro"/>
</dbReference>
<evidence type="ECO:0000256" key="3">
    <source>
        <dbReference type="ARBA" id="ARBA00023015"/>
    </source>
</evidence>
<dbReference type="PANTHER" id="PTHR46577">
    <property type="entry name" value="HTH-TYPE TRANSCRIPTIONAL REGULATORY PROTEIN GABR"/>
    <property type="match status" value="1"/>
</dbReference>
<dbReference type="SUPFAM" id="SSF46785">
    <property type="entry name" value="Winged helix' DNA-binding domain"/>
    <property type="match status" value="1"/>
</dbReference>
<organism evidence="7 8">
    <name type="scientific">Terasakiispira papahanaumokuakeensis</name>
    <dbReference type="NCBI Taxonomy" id="197479"/>
    <lineage>
        <taxon>Bacteria</taxon>
        <taxon>Pseudomonadati</taxon>
        <taxon>Pseudomonadota</taxon>
        <taxon>Gammaproteobacteria</taxon>
        <taxon>Oceanospirillales</taxon>
        <taxon>Terasakiispira</taxon>
    </lineage>
</organism>
<keyword evidence="2" id="KW-0663">Pyridoxal phosphate</keyword>
<comment type="caution">
    <text evidence="7">The sequence shown here is derived from an EMBL/GenBank/DDBJ whole genome shotgun (WGS) entry which is preliminary data.</text>
</comment>
<dbReference type="InterPro" id="IPR000524">
    <property type="entry name" value="Tscrpt_reg_HTH_GntR"/>
</dbReference>
<dbReference type="CDD" id="cd00609">
    <property type="entry name" value="AAT_like"/>
    <property type="match status" value="1"/>
</dbReference>
<dbReference type="Pfam" id="PF00155">
    <property type="entry name" value="Aminotran_1_2"/>
    <property type="match status" value="1"/>
</dbReference>
<dbReference type="GO" id="GO:0030170">
    <property type="term" value="F:pyridoxal phosphate binding"/>
    <property type="evidence" value="ECO:0007669"/>
    <property type="project" value="InterPro"/>
</dbReference>
<reference evidence="7 8" key="1">
    <citation type="submission" date="2016-08" db="EMBL/GenBank/DDBJ databases">
        <authorList>
            <person name="Seilhamer J.J."/>
        </authorList>
    </citation>
    <scope>NUCLEOTIDE SEQUENCE [LARGE SCALE GENOMIC DNA]</scope>
    <source>
        <strain evidence="7 8">PH27A</strain>
    </source>
</reference>
<sequence length="458" mass="50033">MQLNLSPYDKDPKYIAISKAIINLISEEEIKPGEKLPTHRSLAESLGVTAGTISKAYDELEQQGFVSARVGSGTYVRNHEIISPPFPYSQNSSCGQIDLSLGLPPGDQLRTEAMRKAVESVSRNNKSIADSIIYHAPNAFRDQKSKLSTWFKGLGIDIHPDESIISLGGQHGIYLALNALVRPGECIAAESLTYPGFINAAQQACLKVKSLPLDQGTLNVHALEKLCERAPPRIVYVSPDQNNPTGAFMPEETRDTLAFLAKKYGFWILEDGVQYLPPSSRGTPLHTLAPDNTIFIASLSKILAGGLRVGLVKAPASVLSALTESIRSHHWMPAPLMVDIACQWIISGDADRVLNWQLDELHHRQKLTKSYLYWLSVSGNPYGSYVWVNMPDGLRSTTVVDSLASQGVLVAHSEPFCVGNTPAPQAFRISTSAASSRGELTHALKIINSTLREASRRL</sequence>
<dbReference type="Proteomes" id="UP000094291">
    <property type="component" value="Unassembled WGS sequence"/>
</dbReference>
<feature type="domain" description="HTH gntR-type" evidence="6">
    <location>
        <begin position="11"/>
        <end position="79"/>
    </location>
</feature>
<comment type="similarity">
    <text evidence="1">In the C-terminal section; belongs to the class-I pyridoxal-phosphate-dependent aminotransferase family.</text>
</comment>
<dbReference type="EMBL" id="MDTQ01000001">
    <property type="protein sequence ID" value="ODC03515.1"/>
    <property type="molecule type" value="Genomic_DNA"/>
</dbReference>
<dbReference type="RefSeq" id="WP_068997931.1">
    <property type="nucleotide sequence ID" value="NZ_MDTQ01000001.1"/>
</dbReference>
<accession>A0A1E2VA33</accession>